<keyword evidence="1" id="KW-0378">Hydrolase</keyword>
<evidence type="ECO:0000313" key="3">
    <source>
        <dbReference type="Proteomes" id="UP000697127"/>
    </source>
</evidence>
<dbReference type="Proteomes" id="UP000697127">
    <property type="component" value="Unassembled WGS sequence"/>
</dbReference>
<evidence type="ECO:0000256" key="1">
    <source>
        <dbReference type="ARBA" id="ARBA00022801"/>
    </source>
</evidence>
<dbReference type="PANTHER" id="PTHR28181:SF2">
    <property type="entry name" value="PHOSPHORIC MONOESTER HYDROLASE"/>
    <property type="match status" value="1"/>
</dbReference>
<keyword evidence="3" id="KW-1185">Reference proteome</keyword>
<protein>
    <recommendedName>
        <fullName evidence="4">Phosphatase</fullName>
    </recommendedName>
</protein>
<accession>A0A9P7BHI0</accession>
<dbReference type="NCBIfam" id="TIGR01488">
    <property type="entry name" value="HAD-SF-IB"/>
    <property type="match status" value="1"/>
</dbReference>
<name>A0A9P7BHI0_9ASCO</name>
<dbReference type="AlphaFoldDB" id="A0A9P7BHI0"/>
<evidence type="ECO:0000313" key="2">
    <source>
        <dbReference type="EMBL" id="KAG0689448.1"/>
    </source>
</evidence>
<dbReference type="NCBIfam" id="TIGR01489">
    <property type="entry name" value="DKMTPPase-SF"/>
    <property type="match status" value="1"/>
</dbReference>
<dbReference type="Pfam" id="PF12710">
    <property type="entry name" value="HAD"/>
    <property type="match status" value="1"/>
</dbReference>
<reference evidence="2" key="1">
    <citation type="submission" date="2020-11" db="EMBL/GenBank/DDBJ databases">
        <title>Kefir isolates.</title>
        <authorList>
            <person name="Marcisauskas S."/>
            <person name="Kim Y."/>
            <person name="Blasche S."/>
        </authorList>
    </citation>
    <scope>NUCLEOTIDE SEQUENCE</scope>
    <source>
        <strain evidence="2">Olga-1</strain>
    </source>
</reference>
<dbReference type="InterPro" id="IPR006384">
    <property type="entry name" value="HAD_hydro_PyrdxlP_Pase-like"/>
</dbReference>
<dbReference type="GO" id="GO:0016791">
    <property type="term" value="F:phosphatase activity"/>
    <property type="evidence" value="ECO:0007669"/>
    <property type="project" value="InterPro"/>
</dbReference>
<dbReference type="InterPro" id="IPR023214">
    <property type="entry name" value="HAD_sf"/>
</dbReference>
<organism evidence="2 3">
    <name type="scientific">Pichia californica</name>
    <dbReference type="NCBI Taxonomy" id="460514"/>
    <lineage>
        <taxon>Eukaryota</taxon>
        <taxon>Fungi</taxon>
        <taxon>Dikarya</taxon>
        <taxon>Ascomycota</taxon>
        <taxon>Saccharomycotina</taxon>
        <taxon>Pichiomycetes</taxon>
        <taxon>Pichiales</taxon>
        <taxon>Pichiaceae</taxon>
        <taxon>Pichia</taxon>
    </lineage>
</organism>
<dbReference type="PANTHER" id="PTHR28181">
    <property type="entry name" value="UPF0655 PROTEIN YCR015C"/>
    <property type="match status" value="1"/>
</dbReference>
<dbReference type="SUPFAM" id="SSF56784">
    <property type="entry name" value="HAD-like"/>
    <property type="match status" value="1"/>
</dbReference>
<dbReference type="InterPro" id="IPR036412">
    <property type="entry name" value="HAD-like_sf"/>
</dbReference>
<evidence type="ECO:0008006" key="4">
    <source>
        <dbReference type="Google" id="ProtNLM"/>
    </source>
</evidence>
<dbReference type="OrthoDB" id="10014216at2759"/>
<dbReference type="Gene3D" id="3.90.1470.20">
    <property type="match status" value="1"/>
</dbReference>
<dbReference type="InterPro" id="IPR050849">
    <property type="entry name" value="HAD-like_hydrolase_phosphatase"/>
</dbReference>
<sequence>MTPKAIVFTDWDGTVTLQDSNDMLTDDLGMGHKNRMLLNDKIINNELTFRNAFKEMLDSVSKNGYNLQYCIDYLIKNVKLDPGFENTVKFCSINNIPLIVVSSGIDIIIESLLFNLLDPSLHKFIQIYSNHVKSPNEFDSWNIVYRDNSDFGHDKNQSILHAVNKYYGSSTERGTLFYCGDGVSDVSAARSCDLLFAKSGHDLVDICIRDKINYLEFNSFHDILSEIKKELNL</sequence>
<proteinExistence type="predicted"/>
<dbReference type="EMBL" id="PUHW01000079">
    <property type="protein sequence ID" value="KAG0689448.1"/>
    <property type="molecule type" value="Genomic_DNA"/>
</dbReference>
<comment type="caution">
    <text evidence="2">The sequence shown here is derived from an EMBL/GenBank/DDBJ whole genome shotgun (WGS) entry which is preliminary data.</text>
</comment>
<gene>
    <name evidence="2" type="ORF">C6P40_004984</name>
</gene>
<dbReference type="Gene3D" id="3.40.50.1000">
    <property type="entry name" value="HAD superfamily/HAD-like"/>
    <property type="match status" value="1"/>
</dbReference>